<dbReference type="PANTHER" id="PTHR44936:SF10">
    <property type="entry name" value="SENSOR PROTEIN RSTB"/>
    <property type="match status" value="1"/>
</dbReference>
<keyword evidence="4" id="KW-1003">Cell membrane</keyword>
<dbReference type="CDD" id="cd00082">
    <property type="entry name" value="HisKA"/>
    <property type="match status" value="1"/>
</dbReference>
<evidence type="ECO:0000313" key="11">
    <source>
        <dbReference type="EMBL" id="TCP36297.1"/>
    </source>
</evidence>
<dbReference type="Gene3D" id="3.30.565.10">
    <property type="entry name" value="Histidine kinase-like ATPase, C-terminal domain"/>
    <property type="match status" value="1"/>
</dbReference>
<comment type="caution">
    <text evidence="11">The sequence shown here is derived from an EMBL/GenBank/DDBJ whole genome shotgun (WGS) entry which is preliminary data.</text>
</comment>
<dbReference type="Pfam" id="PF00512">
    <property type="entry name" value="HisKA"/>
    <property type="match status" value="1"/>
</dbReference>
<dbReference type="GO" id="GO:0005524">
    <property type="term" value="F:ATP binding"/>
    <property type="evidence" value="ECO:0007669"/>
    <property type="project" value="UniProtKB-KW"/>
</dbReference>
<keyword evidence="6" id="KW-0547">Nucleotide-binding</keyword>
<gene>
    <name evidence="11" type="ORF">EV659_103184</name>
</gene>
<dbReference type="EC" id="2.7.13.3" evidence="3"/>
<evidence type="ECO:0000256" key="3">
    <source>
        <dbReference type="ARBA" id="ARBA00012438"/>
    </source>
</evidence>
<organism evidence="11 12">
    <name type="scientific">Rhodothalassium salexigens DSM 2132</name>
    <dbReference type="NCBI Taxonomy" id="1188247"/>
    <lineage>
        <taxon>Bacteria</taxon>
        <taxon>Pseudomonadati</taxon>
        <taxon>Pseudomonadota</taxon>
        <taxon>Alphaproteobacteria</taxon>
        <taxon>Rhodothalassiales</taxon>
        <taxon>Rhodothalassiaceae</taxon>
        <taxon>Rhodothalassium</taxon>
    </lineage>
</organism>
<accession>A0A4R2PLG8</accession>
<evidence type="ECO:0000256" key="9">
    <source>
        <dbReference type="SAM" id="Phobius"/>
    </source>
</evidence>
<evidence type="ECO:0000256" key="4">
    <source>
        <dbReference type="ARBA" id="ARBA00022475"/>
    </source>
</evidence>
<evidence type="ECO:0000256" key="6">
    <source>
        <dbReference type="ARBA" id="ARBA00022741"/>
    </source>
</evidence>
<dbReference type="GO" id="GO:0000155">
    <property type="term" value="F:phosphorelay sensor kinase activity"/>
    <property type="evidence" value="ECO:0007669"/>
    <property type="project" value="InterPro"/>
</dbReference>
<dbReference type="InParanoid" id="A0A4R2PLG8"/>
<dbReference type="InterPro" id="IPR003594">
    <property type="entry name" value="HATPase_dom"/>
</dbReference>
<feature type="domain" description="Histidine kinase" evidence="10">
    <location>
        <begin position="229"/>
        <end position="451"/>
    </location>
</feature>
<feature type="transmembrane region" description="Helical" evidence="9">
    <location>
        <begin position="37"/>
        <end position="57"/>
    </location>
</feature>
<sequence length="465" mass="50214">MAFDDTAGTAGGPFAPWSRTDDPLTALPTVRLRMLVWIRWCAVSGQLATLLIVQYGLGLDYSMALPVAIVGATAAYNLSLHLQYPPTHRLSNRAAMLHMLFDQLQLMALLGLTGGIANPFTVLMVVPATVGAITLPRWASLRLFAATVMGATLIAFVYRPLPWGDDPLVLNDTYLAGCWIAVMTTVSFLAAYVAQVSVEARRRDRAYATLERTLAGERQLSALGALSAAAAHELGTPLGTIKLAAREITQELDPADPLYEEAALIDTQATRCRDILKRMTEAGRLDAPSSPFPFASPEALMREIVGPYESDERGPEIAIQVERPDLDPGAVPVIPRRPEIMQALGNFVENATDFARDRVDVNIRWDRDTLAIAIVDDGPGFDATILSHLGEPYVSNRRIGSIERAEAHGAGGLGLGIFIAKTLLERTGARVKFVNTSDKGARVDVIWPRSRLDAQGDPGLPGPAC</sequence>
<feature type="transmembrane region" description="Helical" evidence="9">
    <location>
        <begin position="141"/>
        <end position="161"/>
    </location>
</feature>
<feature type="transmembrane region" description="Helical" evidence="9">
    <location>
        <begin position="173"/>
        <end position="194"/>
    </location>
</feature>
<dbReference type="Proteomes" id="UP000295399">
    <property type="component" value="Unassembled WGS sequence"/>
</dbReference>
<dbReference type="PROSITE" id="PS50109">
    <property type="entry name" value="HIS_KIN"/>
    <property type="match status" value="1"/>
</dbReference>
<dbReference type="InterPro" id="IPR036890">
    <property type="entry name" value="HATPase_C_sf"/>
</dbReference>
<keyword evidence="9" id="KW-1133">Transmembrane helix</keyword>
<evidence type="ECO:0000259" key="10">
    <source>
        <dbReference type="PROSITE" id="PS50109"/>
    </source>
</evidence>
<dbReference type="RefSeq" id="WP_132707853.1">
    <property type="nucleotide sequence ID" value="NZ_JACIGF010000003.1"/>
</dbReference>
<dbReference type="OrthoDB" id="9785252at2"/>
<dbReference type="EMBL" id="SLXO01000003">
    <property type="protein sequence ID" value="TCP36297.1"/>
    <property type="molecule type" value="Genomic_DNA"/>
</dbReference>
<dbReference type="InterPro" id="IPR036097">
    <property type="entry name" value="HisK_dim/P_sf"/>
</dbReference>
<name>A0A4R2PLG8_RHOSA</name>
<dbReference type="Gene3D" id="1.10.287.130">
    <property type="match status" value="1"/>
</dbReference>
<dbReference type="SMART" id="SM00387">
    <property type="entry name" value="HATPase_c"/>
    <property type="match status" value="1"/>
</dbReference>
<evidence type="ECO:0000256" key="7">
    <source>
        <dbReference type="ARBA" id="ARBA00022777"/>
    </source>
</evidence>
<comment type="subcellular location">
    <subcellularLocation>
        <location evidence="2">Cell membrane</location>
        <topology evidence="2">Multi-pass membrane protein</topology>
    </subcellularLocation>
</comment>
<keyword evidence="9" id="KW-0472">Membrane</keyword>
<dbReference type="NCBIfam" id="NF033792">
    <property type="entry name" value="ActS_PrrB_HisK"/>
    <property type="match status" value="1"/>
</dbReference>
<keyword evidence="9" id="KW-0812">Transmembrane</keyword>
<dbReference type="InterPro" id="IPR047770">
    <property type="entry name" value="RegB"/>
</dbReference>
<proteinExistence type="predicted"/>
<evidence type="ECO:0000256" key="2">
    <source>
        <dbReference type="ARBA" id="ARBA00004651"/>
    </source>
</evidence>
<dbReference type="InterPro" id="IPR005467">
    <property type="entry name" value="His_kinase_dom"/>
</dbReference>
<evidence type="ECO:0000256" key="5">
    <source>
        <dbReference type="ARBA" id="ARBA00022679"/>
    </source>
</evidence>
<dbReference type="Pfam" id="PF02518">
    <property type="entry name" value="HATPase_c"/>
    <property type="match status" value="1"/>
</dbReference>
<keyword evidence="7 11" id="KW-0418">Kinase</keyword>
<evidence type="ECO:0000256" key="1">
    <source>
        <dbReference type="ARBA" id="ARBA00000085"/>
    </source>
</evidence>
<dbReference type="SUPFAM" id="SSF55874">
    <property type="entry name" value="ATPase domain of HSP90 chaperone/DNA topoisomerase II/histidine kinase"/>
    <property type="match status" value="1"/>
</dbReference>
<evidence type="ECO:0000313" key="12">
    <source>
        <dbReference type="Proteomes" id="UP000295399"/>
    </source>
</evidence>
<evidence type="ECO:0000256" key="8">
    <source>
        <dbReference type="ARBA" id="ARBA00022840"/>
    </source>
</evidence>
<dbReference type="GO" id="GO:0005886">
    <property type="term" value="C:plasma membrane"/>
    <property type="evidence" value="ECO:0007669"/>
    <property type="project" value="UniProtKB-SubCell"/>
</dbReference>
<dbReference type="AlphaFoldDB" id="A0A4R2PLG8"/>
<protein>
    <recommendedName>
        <fullName evidence="3">histidine kinase</fullName>
        <ecNumber evidence="3">2.7.13.3</ecNumber>
    </recommendedName>
</protein>
<dbReference type="InterPro" id="IPR003661">
    <property type="entry name" value="HisK_dim/P_dom"/>
</dbReference>
<reference evidence="11 12" key="1">
    <citation type="submission" date="2019-03" db="EMBL/GenBank/DDBJ databases">
        <title>Genomic Encyclopedia of Type Strains, Phase IV (KMG-IV): sequencing the most valuable type-strain genomes for metagenomic binning, comparative biology and taxonomic classification.</title>
        <authorList>
            <person name="Goeker M."/>
        </authorList>
    </citation>
    <scope>NUCLEOTIDE SEQUENCE [LARGE SCALE GENOMIC DNA]</scope>
    <source>
        <strain evidence="11 12">DSM 2132</strain>
    </source>
</reference>
<feature type="transmembrane region" description="Helical" evidence="9">
    <location>
        <begin position="104"/>
        <end position="129"/>
    </location>
</feature>
<keyword evidence="12" id="KW-1185">Reference proteome</keyword>
<dbReference type="SMART" id="SM00388">
    <property type="entry name" value="HisKA"/>
    <property type="match status" value="1"/>
</dbReference>
<dbReference type="SUPFAM" id="SSF47384">
    <property type="entry name" value="Homodimeric domain of signal transducing histidine kinase"/>
    <property type="match status" value="1"/>
</dbReference>
<dbReference type="InterPro" id="IPR050980">
    <property type="entry name" value="2C_sensor_his_kinase"/>
</dbReference>
<keyword evidence="5" id="KW-0808">Transferase</keyword>
<keyword evidence="8" id="KW-0067">ATP-binding</keyword>
<dbReference type="PANTHER" id="PTHR44936">
    <property type="entry name" value="SENSOR PROTEIN CREC"/>
    <property type="match status" value="1"/>
</dbReference>
<comment type="catalytic activity">
    <reaction evidence="1">
        <text>ATP + protein L-histidine = ADP + protein N-phospho-L-histidine.</text>
        <dbReference type="EC" id="2.7.13.3"/>
    </reaction>
</comment>